<organism evidence="2">
    <name type="scientific">uncultured Rubrobacteraceae bacterium</name>
    <dbReference type="NCBI Taxonomy" id="349277"/>
    <lineage>
        <taxon>Bacteria</taxon>
        <taxon>Bacillati</taxon>
        <taxon>Actinomycetota</taxon>
        <taxon>Rubrobacteria</taxon>
        <taxon>Rubrobacterales</taxon>
        <taxon>Rubrobacteraceae</taxon>
        <taxon>environmental samples</taxon>
    </lineage>
</organism>
<accession>A0A6J4QNL7</accession>
<evidence type="ECO:0000313" key="2">
    <source>
        <dbReference type="EMBL" id="CAA9448986.1"/>
    </source>
</evidence>
<sequence>EPRACPRGQEGQGARRPAPPGAAGDGGLGAAVLRGAGVPGAGGGAKGRPSAGLLAPRAGGDRGRDAV</sequence>
<name>A0A6J4QNL7_9ACTN</name>
<reference evidence="2" key="1">
    <citation type="submission" date="2020-02" db="EMBL/GenBank/DDBJ databases">
        <authorList>
            <person name="Meier V. D."/>
        </authorList>
    </citation>
    <scope>NUCLEOTIDE SEQUENCE</scope>
    <source>
        <strain evidence="2">AVDCRST_MAG80</strain>
    </source>
</reference>
<evidence type="ECO:0000256" key="1">
    <source>
        <dbReference type="SAM" id="MobiDB-lite"/>
    </source>
</evidence>
<feature type="non-terminal residue" evidence="2">
    <location>
        <position position="67"/>
    </location>
</feature>
<feature type="region of interest" description="Disordered" evidence="1">
    <location>
        <begin position="1"/>
        <end position="67"/>
    </location>
</feature>
<feature type="compositionally biased region" description="Gly residues" evidence="1">
    <location>
        <begin position="37"/>
        <end position="46"/>
    </location>
</feature>
<protein>
    <submittedName>
        <fullName evidence="2">Uncharacterized protein</fullName>
    </submittedName>
</protein>
<feature type="non-terminal residue" evidence="2">
    <location>
        <position position="1"/>
    </location>
</feature>
<gene>
    <name evidence="2" type="ORF">AVDCRST_MAG80-2058</name>
</gene>
<dbReference type="AlphaFoldDB" id="A0A6J4QNL7"/>
<dbReference type="EMBL" id="CADCVC010000179">
    <property type="protein sequence ID" value="CAA9448986.1"/>
    <property type="molecule type" value="Genomic_DNA"/>
</dbReference>
<proteinExistence type="predicted"/>